<protein>
    <submittedName>
        <fullName evidence="1">Uncharacterized protein</fullName>
    </submittedName>
</protein>
<gene>
    <name evidence="1" type="ORF">CALMAC_LOCUS14648</name>
</gene>
<reference evidence="1 2" key="1">
    <citation type="submission" date="2019-01" db="EMBL/GenBank/DDBJ databases">
        <authorList>
            <person name="Sayadi A."/>
        </authorList>
    </citation>
    <scope>NUCLEOTIDE SEQUENCE [LARGE SCALE GENOMIC DNA]</scope>
</reference>
<accession>A0A653D5N6</accession>
<keyword evidence="2" id="KW-1185">Reference proteome</keyword>
<sequence>TQPVACSCVASPAGCRLPAVVSLFSRSFPFLLSRFSAANATRSKPRTPLCAFDSTLLLLLCYGLWCNFHRDRANTINATGNSRRSLAKKTTDGNARFALLLSAKKCSLNWDSFFCACPDNRGILEVNTLDDVEHYRTLYVN</sequence>
<proteinExistence type="predicted"/>
<organism evidence="1 2">
    <name type="scientific">Callosobruchus maculatus</name>
    <name type="common">Southern cowpea weevil</name>
    <name type="synonym">Pulse bruchid</name>
    <dbReference type="NCBI Taxonomy" id="64391"/>
    <lineage>
        <taxon>Eukaryota</taxon>
        <taxon>Metazoa</taxon>
        <taxon>Ecdysozoa</taxon>
        <taxon>Arthropoda</taxon>
        <taxon>Hexapoda</taxon>
        <taxon>Insecta</taxon>
        <taxon>Pterygota</taxon>
        <taxon>Neoptera</taxon>
        <taxon>Endopterygota</taxon>
        <taxon>Coleoptera</taxon>
        <taxon>Polyphaga</taxon>
        <taxon>Cucujiformia</taxon>
        <taxon>Chrysomeloidea</taxon>
        <taxon>Chrysomelidae</taxon>
        <taxon>Bruchinae</taxon>
        <taxon>Bruchini</taxon>
        <taxon>Callosobruchus</taxon>
    </lineage>
</organism>
<feature type="non-terminal residue" evidence="1">
    <location>
        <position position="1"/>
    </location>
</feature>
<dbReference type="EMBL" id="CAACVG010010299">
    <property type="protein sequence ID" value="VEN55478.1"/>
    <property type="molecule type" value="Genomic_DNA"/>
</dbReference>
<name>A0A653D5N6_CALMS</name>
<evidence type="ECO:0000313" key="2">
    <source>
        <dbReference type="Proteomes" id="UP000410492"/>
    </source>
</evidence>
<dbReference type="Proteomes" id="UP000410492">
    <property type="component" value="Unassembled WGS sequence"/>
</dbReference>
<evidence type="ECO:0000313" key="1">
    <source>
        <dbReference type="EMBL" id="VEN55478.1"/>
    </source>
</evidence>
<dbReference type="AlphaFoldDB" id="A0A653D5N6"/>